<feature type="transmembrane region" description="Helical" evidence="1">
    <location>
        <begin position="93"/>
        <end position="109"/>
    </location>
</feature>
<reference evidence="2" key="1">
    <citation type="submission" date="2015-07" db="EMBL/GenBank/DDBJ databases">
        <title>Adaptation to a free-living lifestyle via gene acquisitions in the diplomonad Trepomonas sp. PC1.</title>
        <authorList>
            <person name="Xu F."/>
            <person name="Jerlstrom-Hultqvist J."/>
            <person name="Kolisko M."/>
            <person name="Simpson A.G.B."/>
            <person name="Roger A.J."/>
            <person name="Svard S.G."/>
            <person name="Andersson J.O."/>
        </authorList>
    </citation>
    <scope>NUCLEOTIDE SEQUENCE</scope>
    <source>
        <strain evidence="2">PC1</strain>
    </source>
</reference>
<evidence type="ECO:0000256" key="1">
    <source>
        <dbReference type="SAM" id="Phobius"/>
    </source>
</evidence>
<dbReference type="EMBL" id="GDID01001699">
    <property type="protein sequence ID" value="JAP94907.1"/>
    <property type="molecule type" value="Transcribed_RNA"/>
</dbReference>
<proteinExistence type="predicted"/>
<protein>
    <submittedName>
        <fullName evidence="2">Transmembrane domain-containing protein</fullName>
    </submittedName>
</protein>
<feature type="non-terminal residue" evidence="2">
    <location>
        <position position="1"/>
    </location>
</feature>
<sequence>FYQIYLKMVFAIMIAFLVAIVLSKRISTRKLFHISIGPIFLHFCIEFSPLNIAERISLALIPASSAIIFLLCPHFAILLPFKKMIERNNRTQLFGVVSYGFLFAIFPFYRKQSLLSALICLAFGDGFSAFGSNLAKILKEKQWTNKTRSGSLLCFVCSYFGQKAFGLGNLQSLVGSIICTIAEHIFKQDNVWVVALTWLAQEVLVQLK</sequence>
<evidence type="ECO:0000313" key="2">
    <source>
        <dbReference type="EMBL" id="JAP94907.1"/>
    </source>
</evidence>
<feature type="transmembrane region" description="Helical" evidence="1">
    <location>
        <begin position="115"/>
        <end position="138"/>
    </location>
</feature>
<feature type="transmembrane region" description="Helical" evidence="1">
    <location>
        <begin position="31"/>
        <end position="50"/>
    </location>
</feature>
<feature type="transmembrane region" description="Helical" evidence="1">
    <location>
        <begin position="56"/>
        <end position="81"/>
    </location>
</feature>
<keyword evidence="1" id="KW-0472">Membrane</keyword>
<keyword evidence="1" id="KW-1133">Transmembrane helix</keyword>
<accession>A0A146KEJ6</accession>
<gene>
    <name evidence="2" type="ORF">TPC1_12267</name>
</gene>
<feature type="transmembrane region" description="Helical" evidence="1">
    <location>
        <begin position="6"/>
        <end position="24"/>
    </location>
</feature>
<name>A0A146KEJ6_9EUKA</name>
<dbReference type="AlphaFoldDB" id="A0A146KEJ6"/>
<keyword evidence="1 2" id="KW-0812">Transmembrane</keyword>
<organism evidence="2">
    <name type="scientific">Trepomonas sp. PC1</name>
    <dbReference type="NCBI Taxonomy" id="1076344"/>
    <lineage>
        <taxon>Eukaryota</taxon>
        <taxon>Metamonada</taxon>
        <taxon>Diplomonadida</taxon>
        <taxon>Hexamitidae</taxon>
        <taxon>Hexamitinae</taxon>
        <taxon>Trepomonas</taxon>
    </lineage>
</organism>